<reference evidence="1" key="1">
    <citation type="submission" date="2020-10" db="EMBL/GenBank/DDBJ databases">
        <title>Catharus ustulatus (Swainson's thrush) genome, bCatUst1, primary haplotype v2.</title>
        <authorList>
            <person name="Delmore K."/>
            <person name="Vafadar M."/>
            <person name="Formenti G."/>
            <person name="Chow W."/>
            <person name="Pelan S."/>
            <person name="Howe K."/>
            <person name="Rhie A."/>
            <person name="Mountcastle J."/>
            <person name="Haase B."/>
            <person name="Fedrigo O."/>
            <person name="Jarvis E.D."/>
        </authorList>
    </citation>
    <scope>NUCLEOTIDE SEQUENCE [LARGE SCALE GENOMIC DNA]</scope>
</reference>
<reference evidence="1" key="2">
    <citation type="submission" date="2025-08" db="UniProtKB">
        <authorList>
            <consortium name="Ensembl"/>
        </authorList>
    </citation>
    <scope>IDENTIFICATION</scope>
</reference>
<dbReference type="Proteomes" id="UP000694563">
    <property type="component" value="Chromosome 10"/>
</dbReference>
<proteinExistence type="predicted"/>
<evidence type="ECO:0000313" key="1">
    <source>
        <dbReference type="Ensembl" id="ENSCUSP00005013119.1"/>
    </source>
</evidence>
<accession>A0A8C3UGR3</accession>
<keyword evidence="2" id="KW-1185">Reference proteome</keyword>
<reference evidence="1" key="3">
    <citation type="submission" date="2025-09" db="UniProtKB">
        <authorList>
            <consortium name="Ensembl"/>
        </authorList>
    </citation>
    <scope>IDENTIFICATION</scope>
</reference>
<protein>
    <submittedName>
        <fullName evidence="1">Uncharacterized protein</fullName>
    </submittedName>
</protein>
<sequence length="67" mass="7390">MIILPRMCQNLVEEGWDLAGARGVPQKCHRNTQAGSWNPQPPAVGRQGICQTQSLICARKKYLIPCG</sequence>
<dbReference type="AlphaFoldDB" id="A0A8C3UGR3"/>
<dbReference type="Ensembl" id="ENSCUST00005013649.1">
    <property type="protein sequence ID" value="ENSCUSP00005013119.1"/>
    <property type="gene ID" value="ENSCUSG00005008434.1"/>
</dbReference>
<name>A0A8C3UGR3_CATUS</name>
<evidence type="ECO:0000313" key="2">
    <source>
        <dbReference type="Proteomes" id="UP000694563"/>
    </source>
</evidence>
<organism evidence="1 2">
    <name type="scientific">Catharus ustulatus</name>
    <name type="common">Russet-backed thrush</name>
    <name type="synonym">Hylocichla ustulatus</name>
    <dbReference type="NCBI Taxonomy" id="91951"/>
    <lineage>
        <taxon>Eukaryota</taxon>
        <taxon>Metazoa</taxon>
        <taxon>Chordata</taxon>
        <taxon>Craniata</taxon>
        <taxon>Vertebrata</taxon>
        <taxon>Euteleostomi</taxon>
        <taxon>Archelosauria</taxon>
        <taxon>Archosauria</taxon>
        <taxon>Dinosauria</taxon>
        <taxon>Saurischia</taxon>
        <taxon>Theropoda</taxon>
        <taxon>Coelurosauria</taxon>
        <taxon>Aves</taxon>
        <taxon>Neognathae</taxon>
        <taxon>Neoaves</taxon>
        <taxon>Telluraves</taxon>
        <taxon>Australaves</taxon>
        <taxon>Passeriformes</taxon>
        <taxon>Turdidae</taxon>
        <taxon>Catharus</taxon>
    </lineage>
</organism>